<comment type="subcellular location">
    <subcellularLocation>
        <location evidence="2">Mitochondrion inner membrane</location>
        <topology evidence="2">Single-pass type II membrane protein</topology>
        <orientation evidence="2">Intermembrane side</orientation>
    </subcellularLocation>
</comment>
<evidence type="ECO:0000256" key="6">
    <source>
        <dbReference type="ARBA" id="ARBA00023002"/>
    </source>
</evidence>
<dbReference type="Pfam" id="PF06747">
    <property type="entry name" value="CHCH"/>
    <property type="match status" value="1"/>
</dbReference>
<keyword evidence="15" id="KW-1185">Reference proteome</keyword>
<dbReference type="PANTHER" id="PTHR21622:SF0">
    <property type="entry name" value="COILED-COIL-HELIX-COILED-COIL-HELIX DOMAIN CONTAINING 4"/>
    <property type="match status" value="1"/>
</dbReference>
<keyword evidence="9" id="KW-1015">Disulfide bond</keyword>
<evidence type="ECO:0000256" key="4">
    <source>
        <dbReference type="ARBA" id="ARBA00022448"/>
    </source>
</evidence>
<keyword evidence="10" id="KW-0676">Redox-active center</keyword>
<evidence type="ECO:0000256" key="10">
    <source>
        <dbReference type="ARBA" id="ARBA00023284"/>
    </source>
</evidence>
<sequence>MFRTALRNSVRTATRTLRTVPVTRTAPVAVAASAGLAWGLMGAAIIANDADNEKVQSDLNKKIEERILDEGKKQVSFEQAPVEDDAETAQVEAVESVESSADSSEESSGPSQAAAYNPETGEINWDCPCLGGMADGPCGEEFKEAFACFVYSETEPKGIDCIKKFENMRTCFRQYPEHYREELYEDEEPVSSAPDSTTDGAEVVVVAEPVDVEVDVVEVVEPTVEVVEVVESTGASEEATK</sequence>
<evidence type="ECO:0000256" key="5">
    <source>
        <dbReference type="ARBA" id="ARBA00022927"/>
    </source>
</evidence>
<evidence type="ECO:0000256" key="12">
    <source>
        <dbReference type="SAM" id="MobiDB-lite"/>
    </source>
</evidence>
<keyword evidence="4" id="KW-0813">Transport</keyword>
<feature type="domain" description="CHCH" evidence="13">
    <location>
        <begin position="138"/>
        <end position="174"/>
    </location>
</feature>
<accession>A0ABP0EDE9</accession>
<evidence type="ECO:0000256" key="2">
    <source>
        <dbReference type="ARBA" id="ARBA00004164"/>
    </source>
</evidence>
<evidence type="ECO:0000313" key="14">
    <source>
        <dbReference type="EMBL" id="CAK7909112.1"/>
    </source>
</evidence>
<comment type="cofactor">
    <cofactor evidence="1">
        <name>Cu(2+)</name>
        <dbReference type="ChEBI" id="CHEBI:29036"/>
    </cofactor>
</comment>
<feature type="compositionally biased region" description="Low complexity" evidence="12">
    <location>
        <begin position="94"/>
        <end position="115"/>
    </location>
</feature>
<keyword evidence="7" id="KW-0811">Translocation</keyword>
<dbReference type="InterPro" id="IPR039289">
    <property type="entry name" value="CHCHD4"/>
</dbReference>
<dbReference type="InterPro" id="IPR010625">
    <property type="entry name" value="CHCH"/>
</dbReference>
<evidence type="ECO:0000256" key="1">
    <source>
        <dbReference type="ARBA" id="ARBA00001973"/>
    </source>
</evidence>
<name>A0ABP0EDE9_9ASCO</name>
<evidence type="ECO:0000259" key="13">
    <source>
        <dbReference type="Pfam" id="PF06747"/>
    </source>
</evidence>
<evidence type="ECO:0000313" key="15">
    <source>
        <dbReference type="Proteomes" id="UP001497600"/>
    </source>
</evidence>
<keyword evidence="8" id="KW-0496">Mitochondrion</keyword>
<proteinExistence type="predicted"/>
<evidence type="ECO:0000256" key="7">
    <source>
        <dbReference type="ARBA" id="ARBA00023010"/>
    </source>
</evidence>
<dbReference type="PROSITE" id="PS51808">
    <property type="entry name" value="CHCH"/>
    <property type="match status" value="1"/>
</dbReference>
<dbReference type="Gene3D" id="1.10.287.2900">
    <property type="match status" value="1"/>
</dbReference>
<evidence type="ECO:0000256" key="3">
    <source>
        <dbReference type="ARBA" id="ARBA00013714"/>
    </source>
</evidence>
<keyword evidence="5" id="KW-0653">Protein transport</keyword>
<organism evidence="14 15">
    <name type="scientific">[Candida] anglica</name>
    <dbReference type="NCBI Taxonomy" id="148631"/>
    <lineage>
        <taxon>Eukaryota</taxon>
        <taxon>Fungi</taxon>
        <taxon>Dikarya</taxon>
        <taxon>Ascomycota</taxon>
        <taxon>Saccharomycotina</taxon>
        <taxon>Pichiomycetes</taxon>
        <taxon>Debaryomycetaceae</taxon>
        <taxon>Kurtzmaniella</taxon>
    </lineage>
</organism>
<dbReference type="EMBL" id="OZ004257">
    <property type="protein sequence ID" value="CAK7909112.1"/>
    <property type="molecule type" value="Genomic_DNA"/>
</dbReference>
<evidence type="ECO:0000256" key="8">
    <source>
        <dbReference type="ARBA" id="ARBA00023128"/>
    </source>
</evidence>
<protein>
    <recommendedName>
        <fullName evidence="3">Mitochondrial intermembrane space import and assembly protein 40</fullName>
    </recommendedName>
    <alternativeName>
        <fullName evidence="11">Mitochondrial import inner membrane translocase TIM40</fullName>
    </alternativeName>
</protein>
<dbReference type="Proteomes" id="UP001497600">
    <property type="component" value="Chromosome E"/>
</dbReference>
<keyword evidence="6" id="KW-0560">Oxidoreductase</keyword>
<evidence type="ECO:0000256" key="9">
    <source>
        <dbReference type="ARBA" id="ARBA00023157"/>
    </source>
</evidence>
<gene>
    <name evidence="14" type="primary">MIA40</name>
    <name evidence="14" type="ORF">CAAN4_E13256</name>
</gene>
<feature type="region of interest" description="Disordered" evidence="12">
    <location>
        <begin position="94"/>
        <end position="118"/>
    </location>
</feature>
<reference evidence="14 15" key="1">
    <citation type="submission" date="2024-01" db="EMBL/GenBank/DDBJ databases">
        <authorList>
            <consortium name="Genoscope - CEA"/>
            <person name="William W."/>
        </authorList>
    </citation>
    <scope>NUCLEOTIDE SEQUENCE [LARGE SCALE GENOMIC DNA]</scope>
    <source>
        <strain evidence="14 15">29B2s-10</strain>
    </source>
</reference>
<dbReference type="PANTHER" id="PTHR21622">
    <property type="entry name" value="COILED-COIL-HELIX-COILED-COIL-HELIX DOMAIN CONTAINING 4"/>
    <property type="match status" value="1"/>
</dbReference>
<evidence type="ECO:0000256" key="11">
    <source>
        <dbReference type="ARBA" id="ARBA00033150"/>
    </source>
</evidence>